<reference evidence="1" key="1">
    <citation type="submission" date="2020-02" db="EMBL/GenBank/DDBJ databases">
        <authorList>
            <person name="Meier V. D."/>
        </authorList>
    </citation>
    <scope>NUCLEOTIDE SEQUENCE</scope>
    <source>
        <strain evidence="1">AVDCRST_MAG50</strain>
    </source>
</reference>
<accession>A0A6J4I4D0</accession>
<dbReference type="EMBL" id="CADCTF010000088">
    <property type="protein sequence ID" value="CAA9240735.1"/>
    <property type="molecule type" value="Genomic_DNA"/>
</dbReference>
<protein>
    <submittedName>
        <fullName evidence="1">Uncharacterized protein</fullName>
    </submittedName>
</protein>
<name>A0A6J4I4D0_9ACTN</name>
<gene>
    <name evidence="1" type="ORF">AVDCRST_MAG50-1687</name>
</gene>
<proteinExistence type="predicted"/>
<organism evidence="1">
    <name type="scientific">uncultured Acidimicrobiales bacterium</name>
    <dbReference type="NCBI Taxonomy" id="310071"/>
    <lineage>
        <taxon>Bacteria</taxon>
        <taxon>Bacillati</taxon>
        <taxon>Actinomycetota</taxon>
        <taxon>Acidimicrobiia</taxon>
        <taxon>Acidimicrobiales</taxon>
        <taxon>environmental samples</taxon>
    </lineage>
</organism>
<sequence>MSILLTNAMWSSPRPPDVALDFLAGAYAAIAA</sequence>
<evidence type="ECO:0000313" key="1">
    <source>
        <dbReference type="EMBL" id="CAA9240735.1"/>
    </source>
</evidence>
<dbReference type="AlphaFoldDB" id="A0A6J4I4D0"/>